<dbReference type="Pfam" id="PF13365">
    <property type="entry name" value="Trypsin_2"/>
    <property type="match status" value="1"/>
</dbReference>
<organism evidence="1 2">
    <name type="scientific">Singulisphaera acidiphila (strain ATCC BAA-1392 / DSM 18658 / VKM B-2454 / MOB10)</name>
    <dbReference type="NCBI Taxonomy" id="886293"/>
    <lineage>
        <taxon>Bacteria</taxon>
        <taxon>Pseudomonadati</taxon>
        <taxon>Planctomycetota</taxon>
        <taxon>Planctomycetia</taxon>
        <taxon>Isosphaerales</taxon>
        <taxon>Isosphaeraceae</taxon>
        <taxon>Singulisphaera</taxon>
    </lineage>
</organism>
<dbReference type="SUPFAM" id="SSF50494">
    <property type="entry name" value="Trypsin-like serine proteases"/>
    <property type="match status" value="1"/>
</dbReference>
<keyword evidence="2" id="KW-1185">Reference proteome</keyword>
<dbReference type="AlphaFoldDB" id="L0DFZ0"/>
<dbReference type="KEGG" id="saci:Sinac_4071"/>
<evidence type="ECO:0000313" key="1">
    <source>
        <dbReference type="EMBL" id="AGA28289.1"/>
    </source>
</evidence>
<gene>
    <name evidence="1" type="ordered locus">Sinac_4071</name>
</gene>
<accession>L0DFZ0</accession>
<evidence type="ECO:0000313" key="2">
    <source>
        <dbReference type="Proteomes" id="UP000010798"/>
    </source>
</evidence>
<reference evidence="1 2" key="1">
    <citation type="submission" date="2012-02" db="EMBL/GenBank/DDBJ databases">
        <title>Complete sequence of chromosome of Singulisphaera acidiphila DSM 18658.</title>
        <authorList>
            <consortium name="US DOE Joint Genome Institute (JGI-PGF)"/>
            <person name="Lucas S."/>
            <person name="Copeland A."/>
            <person name="Lapidus A."/>
            <person name="Glavina del Rio T."/>
            <person name="Dalin E."/>
            <person name="Tice H."/>
            <person name="Bruce D."/>
            <person name="Goodwin L."/>
            <person name="Pitluck S."/>
            <person name="Peters L."/>
            <person name="Ovchinnikova G."/>
            <person name="Chertkov O."/>
            <person name="Kyrpides N."/>
            <person name="Mavromatis K."/>
            <person name="Ivanova N."/>
            <person name="Brettin T."/>
            <person name="Detter J.C."/>
            <person name="Han C."/>
            <person name="Larimer F."/>
            <person name="Land M."/>
            <person name="Hauser L."/>
            <person name="Markowitz V."/>
            <person name="Cheng J.-F."/>
            <person name="Hugenholtz P."/>
            <person name="Woyke T."/>
            <person name="Wu D."/>
            <person name="Tindall B."/>
            <person name="Pomrenke H."/>
            <person name="Brambilla E."/>
            <person name="Klenk H.-P."/>
            <person name="Eisen J.A."/>
        </authorList>
    </citation>
    <scope>NUCLEOTIDE SEQUENCE [LARGE SCALE GENOMIC DNA]</scope>
    <source>
        <strain evidence="2">ATCC BAA-1392 / DSM 18658 / VKM B-2454 / MOB10</strain>
    </source>
</reference>
<dbReference type="eggNOG" id="COG0507">
    <property type="taxonomic scope" value="Bacteria"/>
</dbReference>
<name>L0DFZ0_SINAD</name>
<proteinExistence type="predicted"/>
<dbReference type="InterPro" id="IPR009003">
    <property type="entry name" value="Peptidase_S1_PA"/>
</dbReference>
<dbReference type="Proteomes" id="UP000010798">
    <property type="component" value="Chromosome"/>
</dbReference>
<dbReference type="HOGENOM" id="CLU_485621_0_0_0"/>
<sequence>MSYPNTAIWFVEATSPNGDRSEGSAVAIRLKRQGDQEVPRTYLLTCAHVVRGTSKDRKPGFGPVLSQLRVWAPDTGYNDAQAKTAKIVMKIKPNLTLEEVIQAERSNASDDWVVLEIDDPQASTAAPAVREWADSDLTGDFRIYGYPGGTLSFSQGMVNPTRTPDSFSYRDEFQGVVRLLGDGTRPGISGGGVFRKDDEKFVGIHRAREDDTLRLNAVSVRTIRQRLEEQGYLVVNSPSRPPAPAAMPGMSPAVKNDVIRFNEKFVQRREQFRYLSGFKQLHEGLHNLQAKREAISQAAERFKQDPNNPFEIENIGEDLIEDYKAAVRSTALLEDPSDAGWVEAYGLAVSALRNAVTERDLNALSSIVEVLRALPNQQAGLNAELVRCAKRLKPLELVNLMDVILAGLNPDEGFMPTFIAEFRDRLNRFRTLCDNLSVLIKDHDCCQRVETSLAQAETVANVVPALVPGWDMVKADLQGLALRRPTDTLANRIVQLAASFESTAGLSPQVPKPIGNIFALLIERFRRFFLTLDEELLDVTNSLVQEAGILDAQLRTATQVN</sequence>
<dbReference type="EMBL" id="CP003364">
    <property type="protein sequence ID" value="AGA28289.1"/>
    <property type="molecule type" value="Genomic_DNA"/>
</dbReference>
<protein>
    <submittedName>
        <fullName evidence="1">Uncharacterized protein</fullName>
    </submittedName>
</protein>